<evidence type="ECO:0000256" key="14">
    <source>
        <dbReference type="ARBA" id="ARBA00023180"/>
    </source>
</evidence>
<dbReference type="FunFam" id="3.80.10.10:FF:000041">
    <property type="entry name" value="LRR receptor-like serine/threonine-protein kinase ERECTA"/>
    <property type="match status" value="1"/>
</dbReference>
<accession>D7LUJ9</accession>
<dbReference type="InterPro" id="IPR008271">
    <property type="entry name" value="Ser/Thr_kinase_AS"/>
</dbReference>
<dbReference type="Pfam" id="PF07714">
    <property type="entry name" value="PK_Tyr_Ser-Thr"/>
    <property type="match status" value="1"/>
</dbReference>
<dbReference type="InterPro" id="IPR017441">
    <property type="entry name" value="Protein_kinase_ATP_BS"/>
</dbReference>
<dbReference type="SUPFAM" id="SSF52058">
    <property type="entry name" value="L domain-like"/>
    <property type="match status" value="1"/>
</dbReference>
<evidence type="ECO:0000256" key="10">
    <source>
        <dbReference type="ARBA" id="ARBA00022777"/>
    </source>
</evidence>
<dbReference type="InterPro" id="IPR001245">
    <property type="entry name" value="Ser-Thr/Tyr_kinase_cat_dom"/>
</dbReference>
<keyword evidence="6" id="KW-0812">Transmembrane</keyword>
<feature type="binding site" evidence="15">
    <location>
        <position position="463"/>
    </location>
    <ligand>
        <name>ATP</name>
        <dbReference type="ChEBI" id="CHEBI:30616"/>
    </ligand>
</feature>
<evidence type="ECO:0000313" key="18">
    <source>
        <dbReference type="Proteomes" id="UP000008694"/>
    </source>
</evidence>
<evidence type="ECO:0000256" key="4">
    <source>
        <dbReference type="ARBA" id="ARBA00022614"/>
    </source>
</evidence>
<dbReference type="PROSITE" id="PS00108">
    <property type="entry name" value="PROTEIN_KINASE_ST"/>
    <property type="match status" value="1"/>
</dbReference>
<evidence type="ECO:0000256" key="7">
    <source>
        <dbReference type="ARBA" id="ARBA00022729"/>
    </source>
</evidence>
<dbReference type="eggNOG" id="ENOG502QVWS">
    <property type="taxonomic scope" value="Eukaryota"/>
</dbReference>
<reference evidence="18" key="1">
    <citation type="journal article" date="2011" name="Nat. Genet.">
        <title>The Arabidopsis lyrata genome sequence and the basis of rapid genome size change.</title>
        <authorList>
            <person name="Hu T.T."/>
            <person name="Pattyn P."/>
            <person name="Bakker E.G."/>
            <person name="Cao J."/>
            <person name="Cheng J.-F."/>
            <person name="Clark R.M."/>
            <person name="Fahlgren N."/>
            <person name="Fawcett J.A."/>
            <person name="Grimwood J."/>
            <person name="Gundlach H."/>
            <person name="Haberer G."/>
            <person name="Hollister J.D."/>
            <person name="Ossowski S."/>
            <person name="Ottilar R.P."/>
            <person name="Salamov A.A."/>
            <person name="Schneeberger K."/>
            <person name="Spannagl M."/>
            <person name="Wang X."/>
            <person name="Yang L."/>
            <person name="Nasrallah M.E."/>
            <person name="Bergelson J."/>
            <person name="Carrington J.C."/>
            <person name="Gaut B.S."/>
            <person name="Schmutz J."/>
            <person name="Mayer K.F.X."/>
            <person name="Van de Peer Y."/>
            <person name="Grigoriev I.V."/>
            <person name="Nordborg M."/>
            <person name="Weigel D."/>
            <person name="Guo Y.-L."/>
        </authorList>
    </citation>
    <scope>NUCLEOTIDE SEQUENCE [LARGE SCALE GENOMIC DNA]</scope>
    <source>
        <strain evidence="18">cv. MN47</strain>
    </source>
</reference>
<evidence type="ECO:0000256" key="9">
    <source>
        <dbReference type="ARBA" id="ARBA00022741"/>
    </source>
</evidence>
<dbReference type="SUPFAM" id="SSF56112">
    <property type="entry name" value="Protein kinase-like (PK-like)"/>
    <property type="match status" value="1"/>
</dbReference>
<sequence>MWNNLTGRIPLEIGRISSLKLLLLNGNKFTGSLPPELGNLQNLNRLQVDENNITGSVPFSFGNLRSIKHLHLNNNTISGEIPVELSKLPKLVHLILDNNNLTGTLPPELAQLPSLTILQLDNNNFEGSTIPEAYGDVSRLVKLSLRNCGLQGSIPDLSRIPNLSYLDLSWNHLTGTIPESKLSDNMTTIELSYNHLTGFIPQSFSELGSLQLLSLENNSLSGSVPTEIWQDKSFENNKLQVDLRNNNFSDATGNLRTPDNNVKVSPGICLCTAPLSIDYRLKSPSFFFFTPYIERQFREYITSSLQLETHQLAIDRLLDENRLRPRMYLKLVPKGKITFNKSEVIRIRDRFMSWSFNKTDFFGPYELLDFPLQGPYGSIVTATVISVSATLLYVRKRREKSHTLTKKRFFRAMSREIKGVKKFSFVELSDATNGFDSSTMIGRGSYGKVYKGILPNKTEVAIKRGEETSLQSEKEFLNEIDLLSRLHHRNLVSLIGYSSDIGEQMLVYEYMPNGNVRDWLSVVLHCHAANATDTLSFSMRSHVALGSAKGILYLHTEANPPVIHRDIKTSNILLDCQLRAKVADFGLSRLAPAFGEGDGEPAHVSTVVRGTPGYLDPEYFMTQQLTVKSDVYSFGVVLLELLTGMHPFFEGTHIIREVHFLTELPRKPDNGVRTANECGTVLSVADSRMGQCSPDKVKKLAELALWCCEDRPETRPPMSKVVKELEGICQSVREPEMFSETTKLLCTKTSPSSSSVPSPLSLLPGSDLDSGFFHAVKPR</sequence>
<dbReference type="STRING" id="81972.D7LUJ9"/>
<evidence type="ECO:0000256" key="8">
    <source>
        <dbReference type="ARBA" id="ARBA00022737"/>
    </source>
</evidence>
<dbReference type="Gramene" id="scaffold_502453.1">
    <property type="protein sequence ID" value="scaffold_502453.1"/>
    <property type="gene ID" value="scaffold_502453.1"/>
</dbReference>
<evidence type="ECO:0000256" key="15">
    <source>
        <dbReference type="PROSITE-ProRule" id="PRU10141"/>
    </source>
</evidence>
<dbReference type="InterPro" id="IPR001611">
    <property type="entry name" value="Leu-rich_rpt"/>
</dbReference>
<dbReference type="FunFam" id="3.30.200.20:FF:000039">
    <property type="entry name" value="receptor-like protein kinase FERONIA"/>
    <property type="match status" value="1"/>
</dbReference>
<dbReference type="Pfam" id="PF13855">
    <property type="entry name" value="LRR_8"/>
    <property type="match status" value="2"/>
</dbReference>
<gene>
    <name evidence="17" type="ORF">ARALYDRAFT_906749</name>
</gene>
<comment type="similarity">
    <text evidence="2">Belongs to the RLP family.</text>
</comment>
<evidence type="ECO:0000256" key="3">
    <source>
        <dbReference type="ARBA" id="ARBA00022527"/>
    </source>
</evidence>
<name>D7LUJ9_ARALL</name>
<dbReference type="Gene3D" id="1.10.510.10">
    <property type="entry name" value="Transferase(Phosphotransferase) domain 1"/>
    <property type="match status" value="1"/>
</dbReference>
<dbReference type="Gene3D" id="3.80.10.10">
    <property type="entry name" value="Ribonuclease Inhibitor"/>
    <property type="match status" value="3"/>
</dbReference>
<keyword evidence="18" id="KW-1185">Reference proteome</keyword>
<keyword evidence="11 15" id="KW-0067">ATP-binding</keyword>
<keyword evidence="3" id="KW-0723">Serine/threonine-protein kinase</keyword>
<evidence type="ECO:0000313" key="17">
    <source>
        <dbReference type="EMBL" id="EFH54187.1"/>
    </source>
</evidence>
<keyword evidence="7" id="KW-0732">Signal</keyword>
<evidence type="ECO:0000259" key="16">
    <source>
        <dbReference type="PROSITE" id="PS50011"/>
    </source>
</evidence>
<protein>
    <recommendedName>
        <fullName evidence="16">Protein kinase domain-containing protein</fullName>
    </recommendedName>
</protein>
<dbReference type="PROSITE" id="PS51450">
    <property type="entry name" value="LRR"/>
    <property type="match status" value="1"/>
</dbReference>
<comment type="subcellular location">
    <subcellularLocation>
        <location evidence="1">Membrane</location>
        <topology evidence="1">Single-pass type I membrane protein</topology>
    </subcellularLocation>
</comment>
<dbReference type="PROSITE" id="PS50011">
    <property type="entry name" value="PROTEIN_KINASE_DOM"/>
    <property type="match status" value="1"/>
</dbReference>
<dbReference type="Gene3D" id="3.30.200.20">
    <property type="entry name" value="Phosphorylase Kinase, domain 1"/>
    <property type="match status" value="1"/>
</dbReference>
<organism evidence="18">
    <name type="scientific">Arabidopsis lyrata subsp. lyrata</name>
    <name type="common">Lyre-leaved rock-cress</name>
    <dbReference type="NCBI Taxonomy" id="81972"/>
    <lineage>
        <taxon>Eukaryota</taxon>
        <taxon>Viridiplantae</taxon>
        <taxon>Streptophyta</taxon>
        <taxon>Embryophyta</taxon>
        <taxon>Tracheophyta</taxon>
        <taxon>Spermatophyta</taxon>
        <taxon>Magnoliopsida</taxon>
        <taxon>eudicotyledons</taxon>
        <taxon>Gunneridae</taxon>
        <taxon>Pentapetalae</taxon>
        <taxon>rosids</taxon>
        <taxon>malvids</taxon>
        <taxon>Brassicales</taxon>
        <taxon>Brassicaceae</taxon>
        <taxon>Camelineae</taxon>
        <taxon>Arabidopsis</taxon>
    </lineage>
</organism>
<evidence type="ECO:0000256" key="11">
    <source>
        <dbReference type="ARBA" id="ARBA00022840"/>
    </source>
</evidence>
<keyword evidence="12" id="KW-1133">Transmembrane helix</keyword>
<keyword evidence="4" id="KW-0433">Leucine-rich repeat</keyword>
<feature type="domain" description="Protein kinase" evidence="16">
    <location>
        <begin position="435"/>
        <end position="728"/>
    </location>
</feature>
<dbReference type="GO" id="GO:0005524">
    <property type="term" value="F:ATP binding"/>
    <property type="evidence" value="ECO:0007669"/>
    <property type="project" value="UniProtKB-UniRule"/>
</dbReference>
<dbReference type="AlphaFoldDB" id="D7LUJ9"/>
<dbReference type="GO" id="GO:0016020">
    <property type="term" value="C:membrane"/>
    <property type="evidence" value="ECO:0007669"/>
    <property type="project" value="UniProtKB-SubCell"/>
</dbReference>
<evidence type="ECO:0000256" key="5">
    <source>
        <dbReference type="ARBA" id="ARBA00022679"/>
    </source>
</evidence>
<dbReference type="PROSITE" id="PS00107">
    <property type="entry name" value="PROTEIN_KINASE_ATP"/>
    <property type="match status" value="1"/>
</dbReference>
<keyword evidence="5" id="KW-0808">Transferase</keyword>
<dbReference type="HOGENOM" id="CLU_000288_14_3_1"/>
<evidence type="ECO:0000256" key="13">
    <source>
        <dbReference type="ARBA" id="ARBA00023136"/>
    </source>
</evidence>
<evidence type="ECO:0000256" key="2">
    <source>
        <dbReference type="ARBA" id="ARBA00009592"/>
    </source>
</evidence>
<dbReference type="InterPro" id="IPR000719">
    <property type="entry name" value="Prot_kinase_dom"/>
</dbReference>
<keyword evidence="8" id="KW-0677">Repeat</keyword>
<dbReference type="InterPro" id="IPR011009">
    <property type="entry name" value="Kinase-like_dom_sf"/>
</dbReference>
<dbReference type="PANTHER" id="PTHR45974">
    <property type="entry name" value="RECEPTOR-LIKE PROTEIN 55"/>
    <property type="match status" value="1"/>
</dbReference>
<keyword evidence="10" id="KW-0418">Kinase</keyword>
<keyword evidence="9 15" id="KW-0547">Nucleotide-binding</keyword>
<dbReference type="GO" id="GO:0004674">
    <property type="term" value="F:protein serine/threonine kinase activity"/>
    <property type="evidence" value="ECO:0007669"/>
    <property type="project" value="UniProtKB-KW"/>
</dbReference>
<dbReference type="PANTHER" id="PTHR45974:SF216">
    <property type="entry name" value="PROTEIN KINASE DOMAIN-CONTAINING PROTEIN"/>
    <property type="match status" value="1"/>
</dbReference>
<proteinExistence type="inferred from homology"/>
<dbReference type="InterPro" id="IPR003591">
    <property type="entry name" value="Leu-rich_rpt_typical-subtyp"/>
</dbReference>
<dbReference type="SMART" id="SM00220">
    <property type="entry name" value="S_TKc"/>
    <property type="match status" value="1"/>
</dbReference>
<dbReference type="SMART" id="SM00369">
    <property type="entry name" value="LRR_TYP"/>
    <property type="match status" value="6"/>
</dbReference>
<dbReference type="EMBL" id="GL348717">
    <property type="protein sequence ID" value="EFH54187.1"/>
    <property type="molecule type" value="Genomic_DNA"/>
</dbReference>
<evidence type="ECO:0000256" key="12">
    <source>
        <dbReference type="ARBA" id="ARBA00022989"/>
    </source>
</evidence>
<evidence type="ECO:0000256" key="6">
    <source>
        <dbReference type="ARBA" id="ARBA00022692"/>
    </source>
</evidence>
<keyword evidence="13" id="KW-0472">Membrane</keyword>
<dbReference type="Proteomes" id="UP000008694">
    <property type="component" value="Unassembled WGS sequence"/>
</dbReference>
<dbReference type="Pfam" id="PF00560">
    <property type="entry name" value="LRR_1"/>
    <property type="match status" value="1"/>
</dbReference>
<keyword evidence="14" id="KW-0325">Glycoprotein</keyword>
<dbReference type="InterPro" id="IPR032675">
    <property type="entry name" value="LRR_dom_sf"/>
</dbReference>
<evidence type="ECO:0000256" key="1">
    <source>
        <dbReference type="ARBA" id="ARBA00004479"/>
    </source>
</evidence>